<dbReference type="AlphaFoldDB" id="A0A399NV74"/>
<name>A0A399NV74_9MICO</name>
<evidence type="ECO:0000256" key="3">
    <source>
        <dbReference type="RuleBase" id="RU361235"/>
    </source>
</evidence>
<evidence type="ECO:0000313" key="6">
    <source>
        <dbReference type="EMBL" id="RII97199.1"/>
    </source>
</evidence>
<dbReference type="EC" id="3.1.1.-" evidence="3"/>
<organism evidence="6 7">
    <name type="scientific">Clavibacter michiganensis</name>
    <dbReference type="NCBI Taxonomy" id="28447"/>
    <lineage>
        <taxon>Bacteria</taxon>
        <taxon>Bacillati</taxon>
        <taxon>Actinomycetota</taxon>
        <taxon>Actinomycetes</taxon>
        <taxon>Micrococcales</taxon>
        <taxon>Microbacteriaceae</taxon>
        <taxon>Clavibacter</taxon>
    </lineage>
</organism>
<dbReference type="GO" id="GO:0016787">
    <property type="term" value="F:hydrolase activity"/>
    <property type="evidence" value="ECO:0007669"/>
    <property type="project" value="UniProtKB-KW"/>
</dbReference>
<keyword evidence="2 3" id="KW-0378">Hydrolase</keyword>
<evidence type="ECO:0000256" key="2">
    <source>
        <dbReference type="ARBA" id="ARBA00022801"/>
    </source>
</evidence>
<dbReference type="InterPro" id="IPR029058">
    <property type="entry name" value="AB_hydrolase_fold"/>
</dbReference>
<proteinExistence type="inferred from homology"/>
<dbReference type="Gene3D" id="3.40.50.1820">
    <property type="entry name" value="alpha/beta hydrolase"/>
    <property type="match status" value="1"/>
</dbReference>
<evidence type="ECO:0000313" key="7">
    <source>
        <dbReference type="Proteomes" id="UP000266298"/>
    </source>
</evidence>
<accession>A0A399NV74</accession>
<dbReference type="EMBL" id="QWEC01000102">
    <property type="protein sequence ID" value="RII97199.1"/>
    <property type="molecule type" value="Genomic_DNA"/>
</dbReference>
<feature type="region of interest" description="Disordered" evidence="4">
    <location>
        <begin position="47"/>
        <end position="82"/>
    </location>
</feature>
<dbReference type="InterPro" id="IPR002018">
    <property type="entry name" value="CarbesteraseB"/>
</dbReference>
<evidence type="ECO:0000256" key="1">
    <source>
        <dbReference type="ARBA" id="ARBA00005964"/>
    </source>
</evidence>
<reference evidence="6 7" key="1">
    <citation type="submission" date="2018-08" db="EMBL/GenBank/DDBJ databases">
        <title>Genome Sequence of Clavibacter michiganensis Subspecies type strains, and the Atypical Peach-Colored Strains Isolated from Tomato.</title>
        <authorList>
            <person name="Osdaghi E."/>
            <person name="Portier P."/>
            <person name="Briand M."/>
            <person name="Jacques M.-A."/>
        </authorList>
    </citation>
    <scope>NUCLEOTIDE SEQUENCE [LARGE SCALE GENOMIC DNA]</scope>
    <source>
        <strain evidence="6 7">CFBP 7493</strain>
    </source>
</reference>
<dbReference type="InterPro" id="IPR019826">
    <property type="entry name" value="Carboxylesterase_B_AS"/>
</dbReference>
<dbReference type="Proteomes" id="UP000266298">
    <property type="component" value="Unassembled WGS sequence"/>
</dbReference>
<dbReference type="Pfam" id="PF00135">
    <property type="entry name" value="COesterase"/>
    <property type="match status" value="1"/>
</dbReference>
<evidence type="ECO:0000259" key="5">
    <source>
        <dbReference type="Pfam" id="PF00135"/>
    </source>
</evidence>
<comment type="caution">
    <text evidence="6">The sequence shown here is derived from an EMBL/GenBank/DDBJ whole genome shotgun (WGS) entry which is preliminary data.</text>
</comment>
<dbReference type="SUPFAM" id="SSF53474">
    <property type="entry name" value="alpha/beta-Hydrolases"/>
    <property type="match status" value="1"/>
</dbReference>
<gene>
    <name evidence="6" type="ORF">DZF96_08330</name>
</gene>
<dbReference type="InterPro" id="IPR050309">
    <property type="entry name" value="Type-B_Carboxylest/Lipase"/>
</dbReference>
<dbReference type="PANTHER" id="PTHR11559">
    <property type="entry name" value="CARBOXYLESTERASE"/>
    <property type="match status" value="1"/>
</dbReference>
<comment type="similarity">
    <text evidence="1 3">Belongs to the type-B carboxylesterase/lipase family.</text>
</comment>
<evidence type="ECO:0000256" key="4">
    <source>
        <dbReference type="SAM" id="MobiDB-lite"/>
    </source>
</evidence>
<sequence>MDRDPGQPVRTADGWVQGVVEGDVEHWRGIPYAAAPVGPRRFRAPAPAEPWEGTRPAAEFGPGPWETPLGRSSRQVPGEPTVSEDCLTVNVAARTGRPGPRPVIVFIYGGGNRSGRSSLYPGERLIGDSDVIAVTFNFRVGVLGFLDLAGRSGGGDHDSNLALRDQMAALRWIRSNIAAFGGDPENVTIYGQSAGALAVTTLLASPAASGLFARAVSASAPAFHVYSRERVQDWTARYLRLLGLDGDDVSEIRRVPARSLITAARTFDRQTREETTGTISMSYVVDGDLLPEAPIDAYRGGRALRLPLMIGTCHDEHTVFQKAMKGELASSRDELERLFAASPAGTLDRVRGAYSSRGRVDEARIGGDAAFWHPAVAVAEAHSRYAPTRMFRLDRGPRLMSLLGFGVTHGSDIALLFGQLDRIEKAIGASRSDADVAGALRADLVSFAHGSGPGPEWPLYDADRRATQVYTRERTIVDDPHGPRRAAWEGFVGYP</sequence>
<dbReference type="RefSeq" id="WP_043585510.1">
    <property type="nucleotide sequence ID" value="NZ_QWEC01000102.1"/>
</dbReference>
<protein>
    <recommendedName>
        <fullName evidence="3">Carboxylic ester hydrolase</fullName>
        <ecNumber evidence="3">3.1.1.-</ecNumber>
    </recommendedName>
</protein>
<feature type="domain" description="Carboxylesterase type B" evidence="5">
    <location>
        <begin position="9"/>
        <end position="463"/>
    </location>
</feature>
<dbReference type="PROSITE" id="PS00122">
    <property type="entry name" value="CARBOXYLESTERASE_B_1"/>
    <property type="match status" value="1"/>
</dbReference>